<name>A0AAN5CFL8_9BILA</name>
<reference evidence="2" key="1">
    <citation type="submission" date="2022-10" db="EMBL/GenBank/DDBJ databases">
        <title>Genome assembly of Pristionchus species.</title>
        <authorList>
            <person name="Yoshida K."/>
            <person name="Sommer R.J."/>
        </authorList>
    </citation>
    <scope>NUCLEOTIDE SEQUENCE [LARGE SCALE GENOMIC DNA]</scope>
    <source>
        <strain evidence="2">RS5460</strain>
    </source>
</reference>
<organism evidence="1 2">
    <name type="scientific">Pristionchus mayeri</name>
    <dbReference type="NCBI Taxonomy" id="1317129"/>
    <lineage>
        <taxon>Eukaryota</taxon>
        <taxon>Metazoa</taxon>
        <taxon>Ecdysozoa</taxon>
        <taxon>Nematoda</taxon>
        <taxon>Chromadorea</taxon>
        <taxon>Rhabditida</taxon>
        <taxon>Rhabditina</taxon>
        <taxon>Diplogasteromorpha</taxon>
        <taxon>Diplogasteroidea</taxon>
        <taxon>Neodiplogasteridae</taxon>
        <taxon>Pristionchus</taxon>
    </lineage>
</organism>
<gene>
    <name evidence="1" type="ORF">PMAYCL1PPCAC_14645</name>
</gene>
<evidence type="ECO:0000313" key="2">
    <source>
        <dbReference type="Proteomes" id="UP001328107"/>
    </source>
</evidence>
<accession>A0AAN5CFL8</accession>
<dbReference type="AlphaFoldDB" id="A0AAN5CFL8"/>
<keyword evidence="2" id="KW-1185">Reference proteome</keyword>
<feature type="non-terminal residue" evidence="1">
    <location>
        <position position="128"/>
    </location>
</feature>
<sequence length="128" mass="14649">MILSAAFIDRLRWELAGNTIKEVECSAYFRKGRPNLASSHTISITKNDRKILARFIADVKSEKLVLTGQLLAPFIDEEFIRIISTHCRTLEISGNKKEYQFYVHERNLPVLANFNNLTVPSLKLNPES</sequence>
<dbReference type="Proteomes" id="UP001328107">
    <property type="component" value="Unassembled WGS sequence"/>
</dbReference>
<protein>
    <submittedName>
        <fullName evidence="1">Uncharacterized protein</fullName>
    </submittedName>
</protein>
<evidence type="ECO:0000313" key="1">
    <source>
        <dbReference type="EMBL" id="GMR44450.1"/>
    </source>
</evidence>
<comment type="caution">
    <text evidence="1">The sequence shown here is derived from an EMBL/GenBank/DDBJ whole genome shotgun (WGS) entry which is preliminary data.</text>
</comment>
<dbReference type="EMBL" id="BTRK01000003">
    <property type="protein sequence ID" value="GMR44450.1"/>
    <property type="molecule type" value="Genomic_DNA"/>
</dbReference>
<proteinExistence type="predicted"/>